<keyword evidence="5 11" id="KW-0408">Iron</keyword>
<comment type="caution">
    <text evidence="14">The sequence shown here is derived from an EMBL/GenBank/DDBJ whole genome shotgun (WGS) entry which is preliminary data.</text>
</comment>
<proteinExistence type="inferred from homology"/>
<keyword evidence="8 11" id="KW-0238">DNA-binding</keyword>
<keyword evidence="10 11" id="KW-0804">Transcription</keyword>
<dbReference type="RefSeq" id="WP_191300180.1">
    <property type="nucleotide sequence ID" value="NZ_BNAR01000006.1"/>
</dbReference>
<feature type="domain" description="4Fe-4S Wbl-type" evidence="13">
    <location>
        <begin position="39"/>
        <end position="97"/>
    </location>
</feature>
<feature type="region of interest" description="Disordered" evidence="12">
    <location>
        <begin position="88"/>
        <end position="109"/>
    </location>
</feature>
<accession>A0ABQ3MHA3</accession>
<evidence type="ECO:0000256" key="10">
    <source>
        <dbReference type="ARBA" id="ARBA00023163"/>
    </source>
</evidence>
<feature type="binding site" evidence="11">
    <location>
        <position position="40"/>
    </location>
    <ligand>
        <name>[4Fe-4S] cluster</name>
        <dbReference type="ChEBI" id="CHEBI:49883"/>
    </ligand>
</feature>
<evidence type="ECO:0000313" key="14">
    <source>
        <dbReference type="EMBL" id="GHH44029.1"/>
    </source>
</evidence>
<keyword evidence="3 11" id="KW-0004">4Fe-4S</keyword>
<comment type="PTM">
    <text evidence="11">Upon Fe-S cluster removal intramolecular disulfide bonds are formed.</text>
</comment>
<sequence length="109" mass="11968">MTTARKVQVLRAAHSLVRYDGLYQLLTTLPGTNFGGHPACADEDPELFFPEPGQVGQAREAKKVCAACPIRMPCVSYALRHGVTGVWGGTTEDERREMHRADRTRKAAA</sequence>
<feature type="binding site" evidence="11">
    <location>
        <position position="74"/>
    </location>
    <ligand>
        <name>[4Fe-4S] cluster</name>
        <dbReference type="ChEBI" id="CHEBI:49883"/>
    </ligand>
</feature>
<evidence type="ECO:0000256" key="8">
    <source>
        <dbReference type="ARBA" id="ARBA00023125"/>
    </source>
</evidence>
<evidence type="ECO:0000256" key="1">
    <source>
        <dbReference type="ARBA" id="ARBA00004496"/>
    </source>
</evidence>
<dbReference type="EMBL" id="BNAR01000006">
    <property type="protein sequence ID" value="GHH44029.1"/>
    <property type="molecule type" value="Genomic_DNA"/>
</dbReference>
<dbReference type="Proteomes" id="UP000605568">
    <property type="component" value="Unassembled WGS sequence"/>
</dbReference>
<evidence type="ECO:0000256" key="6">
    <source>
        <dbReference type="ARBA" id="ARBA00023014"/>
    </source>
</evidence>
<feature type="compositionally biased region" description="Basic and acidic residues" evidence="12">
    <location>
        <begin position="92"/>
        <end position="109"/>
    </location>
</feature>
<keyword evidence="15" id="KW-1185">Reference proteome</keyword>
<dbReference type="InterPro" id="IPR034768">
    <property type="entry name" value="4FE4S_WBL"/>
</dbReference>
<evidence type="ECO:0000256" key="11">
    <source>
        <dbReference type="HAMAP-Rule" id="MF_01479"/>
    </source>
</evidence>
<feature type="binding site" evidence="11">
    <location>
        <position position="68"/>
    </location>
    <ligand>
        <name>[4Fe-4S] cluster</name>
        <dbReference type="ChEBI" id="CHEBI:49883"/>
    </ligand>
</feature>
<evidence type="ECO:0000256" key="12">
    <source>
        <dbReference type="SAM" id="MobiDB-lite"/>
    </source>
</evidence>
<comment type="PTM">
    <text evidence="11">The Fe-S cluster can be nitrosylated by nitric oxide (NO).</text>
</comment>
<comment type="subcellular location">
    <subcellularLocation>
        <location evidence="1 11">Cytoplasm</location>
    </subcellularLocation>
</comment>
<dbReference type="InterPro" id="IPR003482">
    <property type="entry name" value="Whib"/>
</dbReference>
<comment type="cofactor">
    <cofactor evidence="11">
        <name>[4Fe-4S] cluster</name>
        <dbReference type="ChEBI" id="CHEBI:49883"/>
    </cofactor>
    <text evidence="11">Binds 1 [4Fe-4S] cluster per subunit. Following nitrosylation of the [4Fe-4S] cluster binds 1 [4Fe-8(NO)] cluster per subunit.</text>
</comment>
<evidence type="ECO:0000256" key="3">
    <source>
        <dbReference type="ARBA" id="ARBA00022485"/>
    </source>
</evidence>
<reference evidence="15" key="1">
    <citation type="journal article" date="2019" name="Int. J. Syst. Evol. Microbiol.">
        <title>The Global Catalogue of Microorganisms (GCM) 10K type strain sequencing project: providing services to taxonomists for standard genome sequencing and annotation.</title>
        <authorList>
            <consortium name="The Broad Institute Genomics Platform"/>
            <consortium name="The Broad Institute Genome Sequencing Center for Infectious Disease"/>
            <person name="Wu L."/>
            <person name="Ma J."/>
        </authorList>
    </citation>
    <scope>NUCLEOTIDE SEQUENCE [LARGE SCALE GENOMIC DNA]</scope>
    <source>
        <strain evidence="15">CGMCC 4.7367</strain>
    </source>
</reference>
<keyword evidence="4 11" id="KW-0479">Metal-binding</keyword>
<evidence type="ECO:0000256" key="4">
    <source>
        <dbReference type="ARBA" id="ARBA00022723"/>
    </source>
</evidence>
<feature type="binding site" evidence="11">
    <location>
        <position position="65"/>
    </location>
    <ligand>
        <name>[4Fe-4S] cluster</name>
        <dbReference type="ChEBI" id="CHEBI:49883"/>
    </ligand>
</feature>
<dbReference type="PANTHER" id="PTHR38839">
    <property type="entry name" value="TRANSCRIPTIONAL REGULATOR WHID-RELATED"/>
    <property type="match status" value="1"/>
</dbReference>
<dbReference type="HAMAP" id="MF_01479">
    <property type="entry name" value="WhiB"/>
    <property type="match status" value="1"/>
</dbReference>
<dbReference type="Pfam" id="PF02467">
    <property type="entry name" value="Whib"/>
    <property type="match status" value="1"/>
</dbReference>
<keyword evidence="11" id="KW-0963">Cytoplasm</keyword>
<organism evidence="14 15">
    <name type="scientific">Lentzea cavernae</name>
    <dbReference type="NCBI Taxonomy" id="2020703"/>
    <lineage>
        <taxon>Bacteria</taxon>
        <taxon>Bacillati</taxon>
        <taxon>Actinomycetota</taxon>
        <taxon>Actinomycetes</taxon>
        <taxon>Pseudonocardiales</taxon>
        <taxon>Pseudonocardiaceae</taxon>
        <taxon>Lentzea</taxon>
    </lineage>
</organism>
<keyword evidence="6 11" id="KW-0411">Iron-sulfur</keyword>
<comment type="function">
    <text evidence="11">Acts as a transcriptional regulator. Probably redox-responsive. The apo- but not holo-form probably binds DNA.</text>
</comment>
<evidence type="ECO:0000313" key="15">
    <source>
        <dbReference type="Proteomes" id="UP000605568"/>
    </source>
</evidence>
<evidence type="ECO:0000256" key="2">
    <source>
        <dbReference type="ARBA" id="ARBA00006597"/>
    </source>
</evidence>
<evidence type="ECO:0000256" key="5">
    <source>
        <dbReference type="ARBA" id="ARBA00023004"/>
    </source>
</evidence>
<evidence type="ECO:0000256" key="7">
    <source>
        <dbReference type="ARBA" id="ARBA00023015"/>
    </source>
</evidence>
<evidence type="ECO:0000259" key="13">
    <source>
        <dbReference type="PROSITE" id="PS51674"/>
    </source>
</evidence>
<dbReference type="PROSITE" id="PS51674">
    <property type="entry name" value="4FE4S_WBL"/>
    <property type="match status" value="1"/>
</dbReference>
<keyword evidence="7 11" id="KW-0805">Transcription regulation</keyword>
<keyword evidence="9 11" id="KW-1015">Disulfide bond</keyword>
<protein>
    <recommendedName>
        <fullName evidence="11">Transcriptional regulator WhiB</fullName>
    </recommendedName>
</protein>
<comment type="similarity">
    <text evidence="2 11">Belongs to the WhiB family.</text>
</comment>
<evidence type="ECO:0000256" key="9">
    <source>
        <dbReference type="ARBA" id="ARBA00023157"/>
    </source>
</evidence>
<name>A0ABQ3MHA3_9PSEU</name>
<gene>
    <name evidence="11" type="primary">whiB</name>
    <name evidence="14" type="ORF">GCM10017774_42790</name>
</gene>